<dbReference type="EMBL" id="JALHLG010000005">
    <property type="protein sequence ID" value="MCJ2186131.1"/>
    <property type="molecule type" value="Genomic_DNA"/>
</dbReference>
<keyword evidence="2" id="KW-1185">Reference proteome</keyword>
<sequence>MTSEELAQIGARRVIADADRGFPCRISLEDARAGESLILLNHVSHDVANPFRTAYAIYVREQACEPEPWIDSLPPVFAGRALSLRGFDAQGMLCDAALAQPEETEEKIRALFENPQVAGIHAHNAAHGCFAARIERD</sequence>
<organism evidence="1 2">
    <name type="scientific">Novosphingobium beihaiensis</name>
    <dbReference type="NCBI Taxonomy" id="2930389"/>
    <lineage>
        <taxon>Bacteria</taxon>
        <taxon>Pseudomonadati</taxon>
        <taxon>Pseudomonadota</taxon>
        <taxon>Alphaproteobacteria</taxon>
        <taxon>Sphingomonadales</taxon>
        <taxon>Sphingomonadaceae</taxon>
        <taxon>Novosphingobium</taxon>
    </lineage>
</organism>
<protein>
    <submittedName>
        <fullName evidence="1">DUF1203 domain-containing protein</fullName>
    </submittedName>
</protein>
<dbReference type="Proteomes" id="UP001202281">
    <property type="component" value="Unassembled WGS sequence"/>
</dbReference>
<name>A0ABT0BM47_9SPHN</name>
<dbReference type="InterPro" id="IPR009593">
    <property type="entry name" value="DUF1203"/>
</dbReference>
<comment type="caution">
    <text evidence="1">The sequence shown here is derived from an EMBL/GenBank/DDBJ whole genome shotgun (WGS) entry which is preliminary data.</text>
</comment>
<evidence type="ECO:0000313" key="1">
    <source>
        <dbReference type="EMBL" id="MCJ2186131.1"/>
    </source>
</evidence>
<proteinExistence type="predicted"/>
<dbReference type="Pfam" id="PF06718">
    <property type="entry name" value="DUF1203"/>
    <property type="match status" value="1"/>
</dbReference>
<gene>
    <name evidence="1" type="ORF">MTR66_04795</name>
</gene>
<dbReference type="RefSeq" id="WP_243918352.1">
    <property type="nucleotide sequence ID" value="NZ_JALHLG010000005.1"/>
</dbReference>
<evidence type="ECO:0000313" key="2">
    <source>
        <dbReference type="Proteomes" id="UP001202281"/>
    </source>
</evidence>
<reference evidence="1 2" key="1">
    <citation type="submission" date="2022-04" db="EMBL/GenBank/DDBJ databases">
        <title>Identification of a novel bacterium isolated from mangrove sediments.</title>
        <authorList>
            <person name="Pan X."/>
        </authorList>
    </citation>
    <scope>NUCLEOTIDE SEQUENCE [LARGE SCALE GENOMIC DNA]</scope>
    <source>
        <strain evidence="1 2">B2638</strain>
    </source>
</reference>
<accession>A0ABT0BM47</accession>
<dbReference type="PIRSF" id="PIRSF034110">
    <property type="entry name" value="DUF1203"/>
    <property type="match status" value="1"/>
</dbReference>